<dbReference type="PANTHER" id="PTHR33223">
    <property type="entry name" value="CCHC-TYPE DOMAIN-CONTAINING PROTEIN"/>
    <property type="match status" value="1"/>
</dbReference>
<evidence type="ECO:0000313" key="3">
    <source>
        <dbReference type="RefSeq" id="XP_016704329.1"/>
    </source>
</evidence>
<protein>
    <recommendedName>
        <fullName evidence="4">Intersectin-1-like</fullName>
    </recommendedName>
</protein>
<dbReference type="OrthoDB" id="1002580at2759"/>
<evidence type="ECO:0000313" key="2">
    <source>
        <dbReference type="Proteomes" id="UP000818029"/>
    </source>
</evidence>
<evidence type="ECO:0008006" key="4">
    <source>
        <dbReference type="Google" id="ProtNLM"/>
    </source>
</evidence>
<dbReference type="AlphaFoldDB" id="A0A1U8KUD7"/>
<reference evidence="2" key="1">
    <citation type="journal article" date="2020" name="Nat. Genet.">
        <title>Genomic diversifications of five Gossypium allopolyploid species and their impact on cotton improvement.</title>
        <authorList>
            <person name="Chen Z.J."/>
            <person name="Sreedasyam A."/>
            <person name="Ando A."/>
            <person name="Song Q."/>
            <person name="De Santiago L.M."/>
            <person name="Hulse-Kemp A.M."/>
            <person name="Ding M."/>
            <person name="Ye W."/>
            <person name="Kirkbride R.C."/>
            <person name="Jenkins J."/>
            <person name="Plott C."/>
            <person name="Lovell J."/>
            <person name="Lin Y.M."/>
            <person name="Vaughn R."/>
            <person name="Liu B."/>
            <person name="Simpson S."/>
            <person name="Scheffler B.E."/>
            <person name="Wen L."/>
            <person name="Saski C.A."/>
            <person name="Grover C.E."/>
            <person name="Hu G."/>
            <person name="Conover J.L."/>
            <person name="Carlson J.W."/>
            <person name="Shu S."/>
            <person name="Boston L.B."/>
            <person name="Williams M."/>
            <person name="Peterson D.G."/>
            <person name="McGee K."/>
            <person name="Jones D.C."/>
            <person name="Wendel J.F."/>
            <person name="Stelly D.M."/>
            <person name="Grimwood J."/>
            <person name="Schmutz J."/>
        </authorList>
    </citation>
    <scope>NUCLEOTIDE SEQUENCE [LARGE SCALE GENOMIC DNA]</scope>
    <source>
        <strain evidence="2">cv. TM-1</strain>
    </source>
</reference>
<sequence>MDQKLEKLEQLQKEMQERHAKIQQVLMNQLSQLLARANDKGKSPVIDSGVGHEDLVYPLGFTLISTQAQPEMCPQRVPVTIRPQYQAGAAVPMNFQTDLGSNLGDNLTNPGVPDLDDVAEVEKAKVDLPKQLEDRCRWLEEKFRVMENADYRCKIDAEDLILVLDLVLPPMFKMPEFKKYNGTSCLEAHITMFCRRMAGYIDNDQLLIHCFQDSLIGAAAKWYNQLVVPKFAHGKIWHKPS</sequence>
<keyword evidence="2" id="KW-1185">Reference proteome</keyword>
<gene>
    <name evidence="3" type="primary">LOC107919366</name>
</gene>
<dbReference type="PANTHER" id="PTHR33223:SF8">
    <property type="entry name" value="OS04G0172440 PROTEIN"/>
    <property type="match status" value="1"/>
</dbReference>
<dbReference type="GeneID" id="107919366"/>
<dbReference type="KEGG" id="ghi:107919366"/>
<dbReference type="RefSeq" id="XP_016704329.1">
    <property type="nucleotide sequence ID" value="XM_016848840.1"/>
</dbReference>
<dbReference type="Proteomes" id="UP000818029">
    <property type="component" value="Chromosome D13"/>
</dbReference>
<accession>A0A1U8KUD7</accession>
<reference evidence="3" key="2">
    <citation type="submission" date="2025-08" db="UniProtKB">
        <authorList>
            <consortium name="RefSeq"/>
        </authorList>
    </citation>
    <scope>IDENTIFICATION</scope>
</reference>
<organism evidence="2 3">
    <name type="scientific">Gossypium hirsutum</name>
    <name type="common">Upland cotton</name>
    <name type="synonym">Gossypium mexicanum</name>
    <dbReference type="NCBI Taxonomy" id="3635"/>
    <lineage>
        <taxon>Eukaryota</taxon>
        <taxon>Viridiplantae</taxon>
        <taxon>Streptophyta</taxon>
        <taxon>Embryophyta</taxon>
        <taxon>Tracheophyta</taxon>
        <taxon>Spermatophyta</taxon>
        <taxon>Magnoliopsida</taxon>
        <taxon>eudicotyledons</taxon>
        <taxon>Gunneridae</taxon>
        <taxon>Pentapetalae</taxon>
        <taxon>rosids</taxon>
        <taxon>malvids</taxon>
        <taxon>Malvales</taxon>
        <taxon>Malvaceae</taxon>
        <taxon>Malvoideae</taxon>
        <taxon>Gossypium</taxon>
    </lineage>
</organism>
<evidence type="ECO:0000256" key="1">
    <source>
        <dbReference type="SAM" id="Coils"/>
    </source>
</evidence>
<name>A0A1U8KUD7_GOSHI</name>
<feature type="coiled-coil region" evidence="1">
    <location>
        <begin position="1"/>
        <end position="28"/>
    </location>
</feature>
<dbReference type="PaxDb" id="3635-A0A1U8KUD7"/>
<dbReference type="SMR" id="A0A1U8KUD7"/>
<proteinExistence type="predicted"/>
<keyword evidence="1" id="KW-0175">Coiled coil</keyword>